<name>A0A1C6YXG7_HAFAL</name>
<protein>
    <submittedName>
        <fullName evidence="1">Lambda Phage CIII</fullName>
    </submittedName>
</protein>
<dbReference type="InterPro" id="IPR013056">
    <property type="entry name" value="Phage_lambda_CIII"/>
</dbReference>
<dbReference type="AlphaFoldDB" id="A0A1C6YXG7"/>
<gene>
    <name evidence="1" type="ORF">BN1044_00857</name>
</gene>
<dbReference type="Pfam" id="PF02061">
    <property type="entry name" value="Lambda_CIII"/>
    <property type="match status" value="1"/>
</dbReference>
<sequence length="44" mass="4901">MIYAIAGCPNMGNLKQSHLRNLIERAKDAARRLIDLLNQPGNPL</sequence>
<evidence type="ECO:0000313" key="2">
    <source>
        <dbReference type="Proteomes" id="UP000094844"/>
    </source>
</evidence>
<reference evidence="1 2" key="1">
    <citation type="submission" date="2016-09" db="EMBL/GenBank/DDBJ databases">
        <authorList>
            <person name="Capua I."/>
            <person name="De Benedictis P."/>
            <person name="Joannis T."/>
            <person name="Lombin L.H."/>
            <person name="Cattoli G."/>
        </authorList>
    </citation>
    <scope>NUCLEOTIDE SEQUENCE [LARGE SCALE GENOMIC DNA]</scope>
    <source>
        <strain evidence="1 2">GB001</strain>
    </source>
</reference>
<dbReference type="RefSeq" id="WP_020303614.1">
    <property type="nucleotide sequence ID" value="NZ_FMIQ01000011.1"/>
</dbReference>
<accession>A0A1C6YXG7</accession>
<proteinExistence type="predicted"/>
<organism evidence="1 2">
    <name type="scientific">Hafnia alvei</name>
    <dbReference type="NCBI Taxonomy" id="569"/>
    <lineage>
        <taxon>Bacteria</taxon>
        <taxon>Pseudomonadati</taxon>
        <taxon>Pseudomonadota</taxon>
        <taxon>Gammaproteobacteria</taxon>
        <taxon>Enterobacterales</taxon>
        <taxon>Hafniaceae</taxon>
        <taxon>Hafnia</taxon>
    </lineage>
</organism>
<dbReference type="OrthoDB" id="6548631at2"/>
<evidence type="ECO:0000313" key="1">
    <source>
        <dbReference type="EMBL" id="SCM51395.1"/>
    </source>
</evidence>
<dbReference type="Proteomes" id="UP000094844">
    <property type="component" value="Unassembled WGS sequence"/>
</dbReference>
<dbReference type="EMBL" id="FMIQ01000011">
    <property type="protein sequence ID" value="SCM51395.1"/>
    <property type="molecule type" value="Genomic_DNA"/>
</dbReference>